<reference evidence="1 2" key="1">
    <citation type="submission" date="2016-03" db="EMBL/GenBank/DDBJ databases">
        <title>EvidentialGene: Evidence-directed Construction of Genes on Genomes.</title>
        <authorList>
            <person name="Gilbert D.G."/>
            <person name="Choi J.-H."/>
            <person name="Mockaitis K."/>
            <person name="Colbourne J."/>
            <person name="Pfrender M."/>
        </authorList>
    </citation>
    <scope>NUCLEOTIDE SEQUENCE [LARGE SCALE GENOMIC DNA]</scope>
    <source>
        <strain evidence="1 2">Xinb3</strain>
        <tissue evidence="1">Complete organism</tissue>
    </source>
</reference>
<evidence type="ECO:0000313" key="1">
    <source>
        <dbReference type="EMBL" id="KZS19160.1"/>
    </source>
</evidence>
<keyword evidence="2" id="KW-1185">Reference proteome</keyword>
<accession>A0A162PUE1</accession>
<gene>
    <name evidence="1" type="ORF">APZ42_014525</name>
</gene>
<name>A0A162PUE1_9CRUS</name>
<proteinExistence type="predicted"/>
<organism evidence="1 2">
    <name type="scientific">Daphnia magna</name>
    <dbReference type="NCBI Taxonomy" id="35525"/>
    <lineage>
        <taxon>Eukaryota</taxon>
        <taxon>Metazoa</taxon>
        <taxon>Ecdysozoa</taxon>
        <taxon>Arthropoda</taxon>
        <taxon>Crustacea</taxon>
        <taxon>Branchiopoda</taxon>
        <taxon>Diplostraca</taxon>
        <taxon>Cladocera</taxon>
        <taxon>Anomopoda</taxon>
        <taxon>Daphniidae</taxon>
        <taxon>Daphnia</taxon>
    </lineage>
</organism>
<evidence type="ECO:0000313" key="2">
    <source>
        <dbReference type="Proteomes" id="UP000076858"/>
    </source>
</evidence>
<comment type="caution">
    <text evidence="1">The sequence shown here is derived from an EMBL/GenBank/DDBJ whole genome shotgun (WGS) entry which is preliminary data.</text>
</comment>
<dbReference type="AlphaFoldDB" id="A0A162PUE1"/>
<dbReference type="EMBL" id="LRGB01000443">
    <property type="protein sequence ID" value="KZS19160.1"/>
    <property type="molecule type" value="Genomic_DNA"/>
</dbReference>
<protein>
    <submittedName>
        <fullName evidence="1">Uncharacterized protein</fullName>
    </submittedName>
</protein>
<dbReference type="Proteomes" id="UP000076858">
    <property type="component" value="Unassembled WGS sequence"/>
</dbReference>
<sequence length="60" mass="6870">MLSVCGQLVTTNLRVLWQPSSELKFYLNQCTTNCEFLQSIDRIVSHDRFDETPGVAFFAV</sequence>